<evidence type="ECO:0000313" key="3">
    <source>
        <dbReference type="Proteomes" id="UP000078561"/>
    </source>
</evidence>
<keyword evidence="3" id="KW-1185">Reference proteome</keyword>
<feature type="compositionally biased region" description="Basic and acidic residues" evidence="1">
    <location>
        <begin position="63"/>
        <end position="125"/>
    </location>
</feature>
<reference evidence="2" key="1">
    <citation type="submission" date="2016-04" db="EMBL/GenBank/DDBJ databases">
        <authorList>
            <person name="Evans L.H."/>
            <person name="Alamgir A."/>
            <person name="Owens N."/>
            <person name="Weber N.D."/>
            <person name="Virtaneva K."/>
            <person name="Barbian K."/>
            <person name="Babar A."/>
            <person name="Rosenke K."/>
        </authorList>
    </citation>
    <scope>NUCLEOTIDE SEQUENCE [LARGE SCALE GENOMIC DNA]</scope>
    <source>
        <strain evidence="2">CBS 101.48</strain>
    </source>
</reference>
<protein>
    <recommendedName>
        <fullName evidence="4">FAR1 domain-containing protein</fullName>
    </recommendedName>
</protein>
<dbReference type="InterPro" id="IPR011049">
    <property type="entry name" value="Serralysin-like_metalloprot_C"/>
</dbReference>
<dbReference type="InParanoid" id="A0A163IUB4"/>
<evidence type="ECO:0008006" key="4">
    <source>
        <dbReference type="Google" id="ProtNLM"/>
    </source>
</evidence>
<proteinExistence type="predicted"/>
<dbReference type="SUPFAM" id="SSF101967">
    <property type="entry name" value="Adhesin YadA, collagen-binding domain"/>
    <property type="match status" value="1"/>
</dbReference>
<organism evidence="2">
    <name type="scientific">Absidia glauca</name>
    <name type="common">Pin mould</name>
    <dbReference type="NCBI Taxonomy" id="4829"/>
    <lineage>
        <taxon>Eukaryota</taxon>
        <taxon>Fungi</taxon>
        <taxon>Fungi incertae sedis</taxon>
        <taxon>Mucoromycota</taxon>
        <taxon>Mucoromycotina</taxon>
        <taxon>Mucoromycetes</taxon>
        <taxon>Mucorales</taxon>
        <taxon>Cunninghamellaceae</taxon>
        <taxon>Absidia</taxon>
    </lineage>
</organism>
<dbReference type="AlphaFoldDB" id="A0A163IUB4"/>
<sequence>MSEQQQVPAVGMEFSTLNECRDFCQAFAKQSGFAVVTHYSNNKRGNIMLECVHHRKYRSARLDKALKNKTDSSKTKGDDSHDSKTNDGDSKSNDDDSKIEGDDSKIEGDNCKIEGDDSDIKGDDSEMKDDDSEIKDDNNTTKDDNNTTKDDNNTTKDDNNTTKDDNNTTKGKDNTAMDDDNTTKNDDNINLDPTNPGPTKKTRNTKSRRQGCPARFSFYRGSDSSKKYRLISMELEHNHPMASSPAAYHEHRKLNHTQRAKVAGLVSANVAPRTIVELMATDGCIITAKDVANIRTSYNNKALASEKS</sequence>
<dbReference type="PANTHER" id="PTHR47482:SF5">
    <property type="entry name" value="FAR1 DOMAIN-CONTAINING PROTEIN"/>
    <property type="match status" value="1"/>
</dbReference>
<dbReference type="PANTHER" id="PTHR47482">
    <property type="entry name" value="OS11G0632001 PROTEIN"/>
    <property type="match status" value="1"/>
</dbReference>
<feature type="compositionally biased region" description="Basic and acidic residues" evidence="1">
    <location>
        <begin position="135"/>
        <end position="187"/>
    </location>
</feature>
<dbReference type="Proteomes" id="UP000078561">
    <property type="component" value="Unassembled WGS sequence"/>
</dbReference>
<dbReference type="STRING" id="4829.A0A163IUB4"/>
<dbReference type="EMBL" id="LT550309">
    <property type="protein sequence ID" value="SAL95384.1"/>
    <property type="molecule type" value="Genomic_DNA"/>
</dbReference>
<gene>
    <name evidence="2" type="primary">ABSGL_00707.1 scaffold 913</name>
</gene>
<feature type="compositionally biased region" description="Basic residues" evidence="1">
    <location>
        <begin position="200"/>
        <end position="209"/>
    </location>
</feature>
<feature type="region of interest" description="Disordered" evidence="1">
    <location>
        <begin position="63"/>
        <end position="210"/>
    </location>
</feature>
<evidence type="ECO:0000256" key="1">
    <source>
        <dbReference type="SAM" id="MobiDB-lite"/>
    </source>
</evidence>
<name>A0A163IUB4_ABSGL</name>
<evidence type="ECO:0000313" key="2">
    <source>
        <dbReference type="EMBL" id="SAL95384.1"/>
    </source>
</evidence>
<dbReference type="Gene3D" id="2.150.10.10">
    <property type="entry name" value="Serralysin-like metalloprotease, C-terminal"/>
    <property type="match status" value="1"/>
</dbReference>
<accession>A0A163IUB4</accession>